<evidence type="ECO:0000256" key="6">
    <source>
        <dbReference type="HAMAP-Rule" id="MF_01513"/>
    </source>
</evidence>
<dbReference type="EC" id="2.6.1.57" evidence="6"/>
<dbReference type="InterPro" id="IPR015422">
    <property type="entry name" value="PyrdxlP-dep_Trfase_small"/>
</dbReference>
<dbReference type="PANTHER" id="PTHR43643:SF3">
    <property type="entry name" value="HISTIDINOL-PHOSPHATE AMINOTRANSFERASE"/>
    <property type="match status" value="1"/>
</dbReference>
<keyword evidence="3 6" id="KW-0032">Aminotransferase</keyword>
<keyword evidence="5 6" id="KW-0663">Pyridoxal phosphate</keyword>
<evidence type="ECO:0000256" key="4">
    <source>
        <dbReference type="ARBA" id="ARBA00022679"/>
    </source>
</evidence>
<evidence type="ECO:0000259" key="7">
    <source>
        <dbReference type="Pfam" id="PF00155"/>
    </source>
</evidence>
<organism evidence="8 9">
    <name type="scientific">Corynebacterium falsenii</name>
    <dbReference type="NCBI Taxonomy" id="108486"/>
    <lineage>
        <taxon>Bacteria</taxon>
        <taxon>Bacillati</taxon>
        <taxon>Actinomycetota</taxon>
        <taxon>Actinomycetes</taxon>
        <taxon>Mycobacteriales</taxon>
        <taxon>Corynebacteriaceae</taxon>
        <taxon>Corynebacterium</taxon>
    </lineage>
</organism>
<protein>
    <recommendedName>
        <fullName evidence="6">Aromatic amino acid aminotransferase</fullName>
        <shortName evidence="6">ArAT</shortName>
        <ecNumber evidence="6">2.6.1.57</ecNumber>
    </recommendedName>
</protein>
<keyword evidence="9" id="KW-1185">Reference proteome</keyword>
<dbReference type="HAMAP" id="MF_01513">
    <property type="entry name" value="Phe_aminotrans_2"/>
    <property type="match status" value="1"/>
</dbReference>
<dbReference type="InterPro" id="IPR001917">
    <property type="entry name" value="Aminotrans_II_pyridoxalP_BS"/>
</dbReference>
<comment type="function">
    <text evidence="6">Aminotransferase that catalyzes the conversion of aromatic amino acids and 2-oxoglutarate into corresponding aromatic oxo acids and L-glutamate.</text>
</comment>
<evidence type="ECO:0000313" key="9">
    <source>
        <dbReference type="Proteomes" id="UP000285278"/>
    </source>
</evidence>
<dbReference type="GO" id="GO:0000105">
    <property type="term" value="P:L-histidine biosynthetic process"/>
    <property type="evidence" value="ECO:0007669"/>
    <property type="project" value="InterPro"/>
</dbReference>
<dbReference type="Gene3D" id="3.40.640.10">
    <property type="entry name" value="Type I PLP-dependent aspartate aminotransferase-like (Major domain)"/>
    <property type="match status" value="1"/>
</dbReference>
<proteinExistence type="inferred from homology"/>
<comment type="cofactor">
    <cofactor evidence="1 6">
        <name>pyridoxal 5'-phosphate</name>
        <dbReference type="ChEBI" id="CHEBI:597326"/>
    </cofactor>
</comment>
<name>A0A418Q9G2_9CORY</name>
<reference evidence="8 9" key="1">
    <citation type="submission" date="2018-09" db="EMBL/GenBank/DDBJ databases">
        <title>Optimization and identification of Corynebacterium falsenii FN1-14 from fish paste.</title>
        <authorList>
            <person name="Daroonpunt R."/>
            <person name="Tanasupawat S."/>
        </authorList>
    </citation>
    <scope>NUCLEOTIDE SEQUENCE [LARGE SCALE GENOMIC DNA]</scope>
    <source>
        <strain evidence="8 9">FN1-14</strain>
    </source>
</reference>
<dbReference type="PANTHER" id="PTHR43643">
    <property type="entry name" value="HISTIDINOL-PHOSPHATE AMINOTRANSFERASE 2"/>
    <property type="match status" value="1"/>
</dbReference>
<dbReference type="Gene3D" id="3.90.1150.10">
    <property type="entry name" value="Aspartate Aminotransferase, domain 1"/>
    <property type="match status" value="1"/>
</dbReference>
<evidence type="ECO:0000256" key="3">
    <source>
        <dbReference type="ARBA" id="ARBA00022576"/>
    </source>
</evidence>
<evidence type="ECO:0000256" key="5">
    <source>
        <dbReference type="ARBA" id="ARBA00022898"/>
    </source>
</evidence>
<feature type="domain" description="Aminotransferase class I/classII large" evidence="7">
    <location>
        <begin position="21"/>
        <end position="369"/>
    </location>
</feature>
<dbReference type="NCBIfam" id="TIGR01141">
    <property type="entry name" value="hisC"/>
    <property type="match status" value="1"/>
</dbReference>
<gene>
    <name evidence="8" type="primary">hisC</name>
    <name evidence="6" type="synonym">pat</name>
    <name evidence="8" type="ORF">D3M95_02990</name>
</gene>
<evidence type="ECO:0000256" key="1">
    <source>
        <dbReference type="ARBA" id="ARBA00001933"/>
    </source>
</evidence>
<dbReference type="STRING" id="1451189.CFAL_11415"/>
<accession>A0A418Q9G2</accession>
<comment type="subunit">
    <text evidence="2 6">Homodimer.</text>
</comment>
<dbReference type="HAMAP" id="MF_01023">
    <property type="entry name" value="HisC_aminotrans_2"/>
    <property type="match status" value="1"/>
</dbReference>
<comment type="similarity">
    <text evidence="6">Belongs to the class-II pyridoxal-phosphate-dependent aminotransferase family.</text>
</comment>
<dbReference type="RefSeq" id="WP_119664375.1">
    <property type="nucleotide sequence ID" value="NZ_QXJK01000002.1"/>
</dbReference>
<dbReference type="EMBL" id="QXJK01000002">
    <property type="protein sequence ID" value="RIX36251.1"/>
    <property type="molecule type" value="Genomic_DNA"/>
</dbReference>
<dbReference type="InterPro" id="IPR004839">
    <property type="entry name" value="Aminotransferase_I/II_large"/>
</dbReference>
<dbReference type="Proteomes" id="UP000285278">
    <property type="component" value="Unassembled WGS sequence"/>
</dbReference>
<dbReference type="InterPro" id="IPR015424">
    <property type="entry name" value="PyrdxlP-dep_Trfase"/>
</dbReference>
<comment type="catalytic activity">
    <reaction evidence="6">
        <text>an aromatic L-alpha-amino acid + 2-oxoglutarate = an aromatic oxo-acid + L-glutamate</text>
        <dbReference type="Rhea" id="RHEA:17533"/>
        <dbReference type="ChEBI" id="CHEBI:16810"/>
        <dbReference type="ChEBI" id="CHEBI:29985"/>
        <dbReference type="ChEBI" id="CHEBI:73309"/>
        <dbReference type="ChEBI" id="CHEBI:84824"/>
        <dbReference type="EC" id="2.6.1.57"/>
    </reaction>
</comment>
<dbReference type="InterPro" id="IPR005861">
    <property type="entry name" value="HisP_aminotrans"/>
</dbReference>
<dbReference type="AlphaFoldDB" id="A0A418Q9G2"/>
<evidence type="ECO:0000256" key="2">
    <source>
        <dbReference type="ARBA" id="ARBA00011738"/>
    </source>
</evidence>
<dbReference type="GO" id="GO:0008793">
    <property type="term" value="F:aromatic-amino-acid transaminase activity"/>
    <property type="evidence" value="ECO:0007669"/>
    <property type="project" value="UniProtKB-UniRule"/>
</dbReference>
<dbReference type="OrthoDB" id="9809616at2"/>
<dbReference type="NCBIfam" id="NF002878">
    <property type="entry name" value="PRK03321.1"/>
    <property type="match status" value="1"/>
</dbReference>
<sequence length="376" mass="40536">MVRSDLSSLPAYVPGATLPNALKLASNEGTYSPLPSVARAIEQATSHLNRYPDMGAVDLRQKFADWLNSTTGTQAPAAQTDRGGSAEEAAAGLNLTMDNIAVGNGSSALCLQLIQATCAAGEEVVFAWRSFEAYPILSRIAEATPVPVPLTADQRHDLPAMVDAITDNTRLIFVCNPNNPTGTTVTAEEFHEFMAAVPDRVTVVLDEAYVEFNQAQDGPTLADVFTRYPNVAVCRTFSKAYGLAGLRLGYLIGHEELVQAVNKVAVPFGVNALAQAAGLASLDAHDELHERVEETVTQRNRVTEWLQEHASVRVYPSEANFVWLGLGDKAEALDAALKEHDIVARCFAGEGVRISVTNKEETDRLLDVLQKVAAYL</sequence>
<dbReference type="InterPro" id="IPR050106">
    <property type="entry name" value="HistidinolP_aminotransfase"/>
</dbReference>
<dbReference type="GO" id="GO:0004400">
    <property type="term" value="F:histidinol-phosphate transaminase activity"/>
    <property type="evidence" value="ECO:0007669"/>
    <property type="project" value="InterPro"/>
</dbReference>
<dbReference type="CDD" id="cd00609">
    <property type="entry name" value="AAT_like"/>
    <property type="match status" value="1"/>
</dbReference>
<dbReference type="PROSITE" id="PS00599">
    <property type="entry name" value="AA_TRANSFER_CLASS_2"/>
    <property type="match status" value="1"/>
</dbReference>
<dbReference type="GO" id="GO:0030170">
    <property type="term" value="F:pyridoxal phosphate binding"/>
    <property type="evidence" value="ECO:0007669"/>
    <property type="project" value="UniProtKB-UniRule"/>
</dbReference>
<comment type="caution">
    <text evidence="8">The sequence shown here is derived from an EMBL/GenBank/DDBJ whole genome shotgun (WGS) entry which is preliminary data.</text>
</comment>
<dbReference type="InterPro" id="IPR024892">
    <property type="entry name" value="ArAT"/>
</dbReference>
<dbReference type="InterPro" id="IPR015421">
    <property type="entry name" value="PyrdxlP-dep_Trfase_major"/>
</dbReference>
<keyword evidence="4 6" id="KW-0808">Transferase</keyword>
<dbReference type="Pfam" id="PF00155">
    <property type="entry name" value="Aminotran_1_2"/>
    <property type="match status" value="1"/>
</dbReference>
<feature type="modified residue" description="N6-(pyridoxal phosphate)lysine" evidence="6">
    <location>
        <position position="239"/>
    </location>
</feature>
<evidence type="ECO:0000313" key="8">
    <source>
        <dbReference type="EMBL" id="RIX36251.1"/>
    </source>
</evidence>
<dbReference type="SUPFAM" id="SSF53383">
    <property type="entry name" value="PLP-dependent transferases"/>
    <property type="match status" value="1"/>
</dbReference>